<name>A0A832A774_9BACT</name>
<reference evidence="3" key="1">
    <citation type="journal article" date="2020" name="mSystems">
        <title>Genome- and Community-Level Interaction Insights into Carbon Utilization and Element Cycling Functions of Hydrothermarchaeota in Hydrothermal Sediment.</title>
        <authorList>
            <person name="Zhou Z."/>
            <person name="Liu Y."/>
            <person name="Xu W."/>
            <person name="Pan J."/>
            <person name="Luo Z.H."/>
            <person name="Li M."/>
        </authorList>
    </citation>
    <scope>NUCLEOTIDE SEQUENCE [LARGE SCALE GENOMIC DNA]</scope>
    <source>
        <strain evidence="3">SpSt-456</strain>
    </source>
</reference>
<keyword evidence="1" id="KW-0812">Transmembrane</keyword>
<evidence type="ECO:0000256" key="1">
    <source>
        <dbReference type="SAM" id="Phobius"/>
    </source>
</evidence>
<sequence length="161" mass="18559">MNIGRLTIILICLFAAMGVPGGASATQVHAEPEGLCSHQLGHGFFVVSMGVLVYWLRGRRLIRHKGWRYLQYSAILFVVWNLDAILVHYLENRDDLFMKFSEGTLHAFLQPYPGREWVTVLFYLGKMDHLLCVPAIVFLYLALRQMIRSPHRFSPQDDERP</sequence>
<evidence type="ECO:0000313" key="3">
    <source>
        <dbReference type="EMBL" id="HFK97999.1"/>
    </source>
</evidence>
<feature type="transmembrane region" description="Helical" evidence="1">
    <location>
        <begin position="120"/>
        <end position="143"/>
    </location>
</feature>
<accession>A0A832A774</accession>
<feature type="chain" id="PRO_5032921978" evidence="2">
    <location>
        <begin position="26"/>
        <end position="161"/>
    </location>
</feature>
<evidence type="ECO:0000256" key="2">
    <source>
        <dbReference type="SAM" id="SignalP"/>
    </source>
</evidence>
<dbReference type="EMBL" id="DSTK01000036">
    <property type="protein sequence ID" value="HFK97999.1"/>
    <property type="molecule type" value="Genomic_DNA"/>
</dbReference>
<organism evidence="3">
    <name type="scientific">Desulfacinum infernum</name>
    <dbReference type="NCBI Taxonomy" id="35837"/>
    <lineage>
        <taxon>Bacteria</taxon>
        <taxon>Pseudomonadati</taxon>
        <taxon>Thermodesulfobacteriota</taxon>
        <taxon>Syntrophobacteria</taxon>
        <taxon>Syntrophobacterales</taxon>
        <taxon>Syntrophobacteraceae</taxon>
        <taxon>Desulfacinum</taxon>
    </lineage>
</organism>
<keyword evidence="1" id="KW-0472">Membrane</keyword>
<proteinExistence type="predicted"/>
<dbReference type="AlphaFoldDB" id="A0A832A774"/>
<protein>
    <submittedName>
        <fullName evidence="3">Uncharacterized protein</fullName>
    </submittedName>
</protein>
<gene>
    <name evidence="3" type="ORF">ENS06_11860</name>
</gene>
<comment type="caution">
    <text evidence="3">The sequence shown here is derived from an EMBL/GenBank/DDBJ whole genome shotgun (WGS) entry which is preliminary data.</text>
</comment>
<feature type="transmembrane region" description="Helical" evidence="1">
    <location>
        <begin position="40"/>
        <end position="57"/>
    </location>
</feature>
<feature type="transmembrane region" description="Helical" evidence="1">
    <location>
        <begin position="69"/>
        <end position="90"/>
    </location>
</feature>
<keyword evidence="2" id="KW-0732">Signal</keyword>
<keyword evidence="1" id="KW-1133">Transmembrane helix</keyword>
<feature type="signal peptide" evidence="2">
    <location>
        <begin position="1"/>
        <end position="25"/>
    </location>
</feature>